<sequence length="290" mass="33454">MPSPQHFDFFRDGEWMEALIESIGQPILELKQERDMWKTAAHEYKRAFEILSDQLREFQDICFATQAELENERMLNIRRLAEASLHCDRKSEEFHGYGIADIQVRPQRDSTSTLDTNWIHNDWLPTSLVRTPSHHVNQLLIQGDIPTALAEVDVLLRGTLTFEARAETLLLKSAILLSSGSDWLCDALAQCSEALELCDRHSALESFLPKIRFHQGVCYFRLKMFQQALNAFEAVGPTDISQGRVATYMSLCRDELDAFSIIKRRSAFDEQRTYTEGYVSRFKEQERVVS</sequence>
<reference evidence="1" key="1">
    <citation type="journal article" date="2020" name="Stud. Mycol.">
        <title>101 Dothideomycetes genomes: a test case for predicting lifestyles and emergence of pathogens.</title>
        <authorList>
            <person name="Haridas S."/>
            <person name="Albert R."/>
            <person name="Binder M."/>
            <person name="Bloem J."/>
            <person name="Labutti K."/>
            <person name="Salamov A."/>
            <person name="Andreopoulos B."/>
            <person name="Baker S."/>
            <person name="Barry K."/>
            <person name="Bills G."/>
            <person name="Bluhm B."/>
            <person name="Cannon C."/>
            <person name="Castanera R."/>
            <person name="Culley D."/>
            <person name="Daum C."/>
            <person name="Ezra D."/>
            <person name="Gonzalez J."/>
            <person name="Henrissat B."/>
            <person name="Kuo A."/>
            <person name="Liang C."/>
            <person name="Lipzen A."/>
            <person name="Lutzoni F."/>
            <person name="Magnuson J."/>
            <person name="Mondo S."/>
            <person name="Nolan M."/>
            <person name="Ohm R."/>
            <person name="Pangilinan J."/>
            <person name="Park H.-J."/>
            <person name="Ramirez L."/>
            <person name="Alfaro M."/>
            <person name="Sun H."/>
            <person name="Tritt A."/>
            <person name="Yoshinaga Y."/>
            <person name="Zwiers L.-H."/>
            <person name="Turgeon B."/>
            <person name="Goodwin S."/>
            <person name="Spatafora J."/>
            <person name="Crous P."/>
            <person name="Grigoriev I."/>
        </authorList>
    </citation>
    <scope>NUCLEOTIDE SEQUENCE</scope>
    <source>
        <strain evidence="1">ATCC 200398</strain>
    </source>
</reference>
<protein>
    <submittedName>
        <fullName evidence="1">Uncharacterized protein</fullName>
    </submittedName>
</protein>
<dbReference type="EMBL" id="MU003519">
    <property type="protein sequence ID" value="KAF2467727.1"/>
    <property type="molecule type" value="Genomic_DNA"/>
</dbReference>
<accession>A0ACB6QN52</accession>
<evidence type="ECO:0000313" key="2">
    <source>
        <dbReference type="Proteomes" id="UP000799755"/>
    </source>
</evidence>
<comment type="caution">
    <text evidence="1">The sequence shown here is derived from an EMBL/GenBank/DDBJ whole genome shotgun (WGS) entry which is preliminary data.</text>
</comment>
<proteinExistence type="predicted"/>
<gene>
    <name evidence="1" type="ORF">BDR25DRAFT_61962</name>
</gene>
<evidence type="ECO:0000313" key="1">
    <source>
        <dbReference type="EMBL" id="KAF2467727.1"/>
    </source>
</evidence>
<keyword evidence="2" id="KW-1185">Reference proteome</keyword>
<dbReference type="Proteomes" id="UP000799755">
    <property type="component" value="Unassembled WGS sequence"/>
</dbReference>
<organism evidence="1 2">
    <name type="scientific">Lindgomyces ingoldianus</name>
    <dbReference type="NCBI Taxonomy" id="673940"/>
    <lineage>
        <taxon>Eukaryota</taxon>
        <taxon>Fungi</taxon>
        <taxon>Dikarya</taxon>
        <taxon>Ascomycota</taxon>
        <taxon>Pezizomycotina</taxon>
        <taxon>Dothideomycetes</taxon>
        <taxon>Pleosporomycetidae</taxon>
        <taxon>Pleosporales</taxon>
        <taxon>Lindgomycetaceae</taxon>
        <taxon>Lindgomyces</taxon>
    </lineage>
</organism>
<name>A0ACB6QN52_9PLEO</name>